<protein>
    <recommendedName>
        <fullName evidence="4">Mannosylglycerate hydrolase MGH1-like glycoside hydrolase domain-containing protein</fullName>
    </recommendedName>
</protein>
<dbReference type="EMBL" id="CP001778">
    <property type="protein sequence ID" value="ADD39889.1"/>
    <property type="molecule type" value="Genomic_DNA"/>
</dbReference>
<organism evidence="5 6">
    <name type="scientific">Stackebrandtia nassauensis (strain DSM 44728 / CIP 108903 / NRRL B-16338 / NBRC 102104 / LLR-40K-21)</name>
    <dbReference type="NCBI Taxonomy" id="446470"/>
    <lineage>
        <taxon>Bacteria</taxon>
        <taxon>Bacillati</taxon>
        <taxon>Actinomycetota</taxon>
        <taxon>Actinomycetes</taxon>
        <taxon>Glycomycetales</taxon>
        <taxon>Glycomycetaceae</taxon>
        <taxon>Stackebrandtia</taxon>
    </lineage>
</organism>
<dbReference type="RefSeq" id="WP_013015460.1">
    <property type="nucleotide sequence ID" value="NC_013947.1"/>
</dbReference>
<comment type="similarity">
    <text evidence="1">Belongs to the glycosyl hydrolase 63 family.</text>
</comment>
<dbReference type="AlphaFoldDB" id="D3Q1P1"/>
<dbReference type="PANTHER" id="PTHR10412">
    <property type="entry name" value="MANNOSYL-OLIGOSACCHARIDE GLUCOSIDASE"/>
    <property type="match status" value="1"/>
</dbReference>
<evidence type="ECO:0000313" key="5">
    <source>
        <dbReference type="EMBL" id="ADD39889.1"/>
    </source>
</evidence>
<dbReference type="HOGENOM" id="CLU_015270_1_0_11"/>
<keyword evidence="3" id="KW-0326">Glycosidase</keyword>
<keyword evidence="2" id="KW-0378">Hydrolase</keyword>
<dbReference type="OrthoDB" id="9781878at2"/>
<evidence type="ECO:0000256" key="2">
    <source>
        <dbReference type="ARBA" id="ARBA00022801"/>
    </source>
</evidence>
<dbReference type="STRING" id="446470.Snas_0169"/>
<evidence type="ECO:0000259" key="4">
    <source>
        <dbReference type="Pfam" id="PF22422"/>
    </source>
</evidence>
<feature type="domain" description="Mannosylglycerate hydrolase MGH1-like glycoside hydrolase" evidence="4">
    <location>
        <begin position="33"/>
        <end position="430"/>
    </location>
</feature>
<dbReference type="Proteomes" id="UP000000844">
    <property type="component" value="Chromosome"/>
</dbReference>
<dbReference type="GO" id="GO:0009311">
    <property type="term" value="P:oligosaccharide metabolic process"/>
    <property type="evidence" value="ECO:0007669"/>
    <property type="project" value="InterPro"/>
</dbReference>
<proteinExistence type="inferred from homology"/>
<evidence type="ECO:0000313" key="6">
    <source>
        <dbReference type="Proteomes" id="UP000000844"/>
    </source>
</evidence>
<sequence>MTVLTGEALADRAADVLRGNDLGDMTAAAPRLYPHMWSWDSALIAVGLARISVPRAITEMRTLLRAQWTTGMIPHIVFSDVDGYFPGPDRWRAHLAPTAPSGVRTSGICQPPVHAIALRHILDAGRRSGGTDQAEAERFISSTFDSWLNWHRWLATARDPDGLGLVEIHHGWESGMDNSPRWDDAYARITPGTLEAFTRLDTRHVADVSERPSDTEYARYLWLIEQMRRADYDETAMRSSLDFRVADVFTSAILAVASDVLADLGDEFDRTEAAAELRDIAARFRAGVASTIDSTTGLARDLDRHDDEWIDADSVAGFAPLLSGGDVDLIDRQREIFWGPRWCGHPDLAHRLPASLSPAATNLRPKTYWRGPVWPFLSWLFGWGLRHHGHIGDAEAIREAGLAQLTDGHFGEYYEPFTGEALGSHRQSWTAAVALDWLA</sequence>
<accession>D3Q1P1</accession>
<dbReference type="SUPFAM" id="SSF48208">
    <property type="entry name" value="Six-hairpin glycosidases"/>
    <property type="match status" value="1"/>
</dbReference>
<dbReference type="GO" id="GO:0006487">
    <property type="term" value="P:protein N-linked glycosylation"/>
    <property type="evidence" value="ECO:0007669"/>
    <property type="project" value="TreeGrafter"/>
</dbReference>
<dbReference type="eggNOG" id="COG3408">
    <property type="taxonomic scope" value="Bacteria"/>
</dbReference>
<dbReference type="InterPro" id="IPR054491">
    <property type="entry name" value="MGH1-like_GH"/>
</dbReference>
<gene>
    <name evidence="5" type="ordered locus">Snas_0169</name>
</gene>
<dbReference type="InterPro" id="IPR012341">
    <property type="entry name" value="6hp_glycosidase-like_sf"/>
</dbReference>
<dbReference type="InterPro" id="IPR008928">
    <property type="entry name" value="6-hairpin_glycosidase_sf"/>
</dbReference>
<dbReference type="PANTHER" id="PTHR10412:SF11">
    <property type="entry name" value="MANNOSYL-OLIGOSACCHARIDE GLUCOSIDASE"/>
    <property type="match status" value="1"/>
</dbReference>
<dbReference type="InterPro" id="IPR004888">
    <property type="entry name" value="Glycoside_hydrolase_63"/>
</dbReference>
<evidence type="ECO:0000256" key="3">
    <source>
        <dbReference type="ARBA" id="ARBA00023295"/>
    </source>
</evidence>
<name>D3Q1P1_STANL</name>
<dbReference type="Gene3D" id="1.50.10.10">
    <property type="match status" value="1"/>
</dbReference>
<dbReference type="GO" id="GO:0004573">
    <property type="term" value="F:Glc3Man9GlcNAc2 oligosaccharide glucosidase activity"/>
    <property type="evidence" value="ECO:0007669"/>
    <property type="project" value="InterPro"/>
</dbReference>
<keyword evidence="6" id="KW-1185">Reference proteome</keyword>
<dbReference type="KEGG" id="sna:Snas_0169"/>
<dbReference type="Pfam" id="PF22422">
    <property type="entry name" value="MGH1-like_GH"/>
    <property type="match status" value="1"/>
</dbReference>
<evidence type="ECO:0000256" key="1">
    <source>
        <dbReference type="ARBA" id="ARBA00010833"/>
    </source>
</evidence>
<reference evidence="5 6" key="1">
    <citation type="journal article" date="2009" name="Stand. Genomic Sci.">
        <title>Complete genome sequence of Stackebrandtia nassauensis type strain (LLR-40K-21).</title>
        <authorList>
            <person name="Munk C."/>
            <person name="Lapidus A."/>
            <person name="Copeland A."/>
            <person name="Jando M."/>
            <person name="Mayilraj S."/>
            <person name="Glavina Del Rio T."/>
            <person name="Nolan M."/>
            <person name="Chen F."/>
            <person name="Lucas S."/>
            <person name="Tice H."/>
            <person name="Cheng J.F."/>
            <person name="Han C."/>
            <person name="Detter J.C."/>
            <person name="Bruce D."/>
            <person name="Goodwin L."/>
            <person name="Chain P."/>
            <person name="Pitluck S."/>
            <person name="Goker M."/>
            <person name="Ovchinikova G."/>
            <person name="Pati A."/>
            <person name="Ivanova N."/>
            <person name="Mavromatis K."/>
            <person name="Chen A."/>
            <person name="Palaniappan K."/>
            <person name="Land M."/>
            <person name="Hauser L."/>
            <person name="Chang Y.J."/>
            <person name="Jeffries C.D."/>
            <person name="Bristow J."/>
            <person name="Eisen J.A."/>
            <person name="Markowitz V."/>
            <person name="Hugenholtz P."/>
            <person name="Kyrpides N.C."/>
            <person name="Klenk H.P."/>
        </authorList>
    </citation>
    <scope>NUCLEOTIDE SEQUENCE [LARGE SCALE GENOMIC DNA]</scope>
    <source>
        <strain evidence="6">DSM 44728 / CIP 108903 / NRRL B-16338 / NBRC 102104 / LLR-40K-21</strain>
    </source>
</reference>